<feature type="region of interest" description="Disordered" evidence="1">
    <location>
        <begin position="219"/>
        <end position="276"/>
    </location>
</feature>
<keyword evidence="4" id="KW-1185">Reference proteome</keyword>
<feature type="compositionally biased region" description="Acidic residues" evidence="1">
    <location>
        <begin position="233"/>
        <end position="250"/>
    </location>
</feature>
<feature type="region of interest" description="Disordered" evidence="1">
    <location>
        <begin position="76"/>
        <end position="102"/>
    </location>
</feature>
<keyword evidence="2" id="KW-0732">Signal</keyword>
<reference evidence="4" key="1">
    <citation type="journal article" date="2014" name="Nat. Commun.">
        <title>Genomic adaptations of the halophilic Dead Sea filamentous fungus Eurotium rubrum.</title>
        <authorList>
            <person name="Kis-Papo T."/>
            <person name="Weig A.R."/>
            <person name="Riley R."/>
            <person name="Persoh D."/>
            <person name="Salamov A."/>
            <person name="Sun H."/>
            <person name="Lipzen A."/>
            <person name="Wasser S.P."/>
            <person name="Rambold G."/>
            <person name="Grigoriev I.V."/>
            <person name="Nevo E."/>
        </authorList>
    </citation>
    <scope>NUCLEOTIDE SEQUENCE [LARGE SCALE GENOMIC DNA]</scope>
    <source>
        <strain evidence="4">CBS 135680</strain>
    </source>
</reference>
<sequence length="276" mass="31218">MHYQFILISTLTTIAFAAPAPPNLRSTSTTTTTTITNTTLNKPTTHIGTPKFAHIPISIPDQRPPHQFSPNIHPIYTPTVRPDARTEPGRNPLFSRSRREDKIKRDDAQIPALAAAIRGVAESLKKRQQQQEHQNTRRADLPNYLLPDNIQTSYHPAGWQADPEEVLNNRAVDNEIYVSEDALYASEHPFQRNEQRGVDVDEGLVASYKHLATEAKSEVDARGLPLQQRGIDEVDDDDEKEEEEEEEEGEYNTVEDGYMSGNVRRDDGYDGEIQDY</sequence>
<feature type="signal peptide" evidence="2">
    <location>
        <begin position="1"/>
        <end position="17"/>
    </location>
</feature>
<feature type="chain" id="PRO_5001499342" evidence="2">
    <location>
        <begin position="18"/>
        <end position="276"/>
    </location>
</feature>
<evidence type="ECO:0000256" key="1">
    <source>
        <dbReference type="SAM" id="MobiDB-lite"/>
    </source>
</evidence>
<evidence type="ECO:0000256" key="2">
    <source>
        <dbReference type="SAM" id="SignalP"/>
    </source>
</evidence>
<dbReference type="OrthoDB" id="4501046at2759"/>
<dbReference type="GeneID" id="63693949"/>
<organism evidence="3 4">
    <name type="scientific">Aspergillus ruber (strain CBS 135680)</name>
    <dbReference type="NCBI Taxonomy" id="1388766"/>
    <lineage>
        <taxon>Eukaryota</taxon>
        <taxon>Fungi</taxon>
        <taxon>Dikarya</taxon>
        <taxon>Ascomycota</taxon>
        <taxon>Pezizomycotina</taxon>
        <taxon>Eurotiomycetes</taxon>
        <taxon>Eurotiomycetidae</taxon>
        <taxon>Eurotiales</taxon>
        <taxon>Aspergillaceae</taxon>
        <taxon>Aspergillus</taxon>
        <taxon>Aspergillus subgen. Aspergillus</taxon>
    </lineage>
</organism>
<accession>A0A017SJS7</accession>
<proteinExistence type="predicted"/>
<evidence type="ECO:0000313" key="3">
    <source>
        <dbReference type="EMBL" id="EYE96919.1"/>
    </source>
</evidence>
<evidence type="ECO:0000313" key="4">
    <source>
        <dbReference type="Proteomes" id="UP000019804"/>
    </source>
</evidence>
<protein>
    <submittedName>
        <fullName evidence="3">Uncharacterized protein</fullName>
    </submittedName>
</protein>
<dbReference type="AlphaFoldDB" id="A0A017SJS7"/>
<dbReference type="Proteomes" id="UP000019804">
    <property type="component" value="Unassembled WGS sequence"/>
</dbReference>
<name>A0A017SJS7_ASPRC</name>
<gene>
    <name evidence="3" type="ORF">EURHEDRAFT_376185</name>
</gene>
<dbReference type="HOGENOM" id="CLU_1008259_0_0_1"/>
<dbReference type="RefSeq" id="XP_040640607.1">
    <property type="nucleotide sequence ID" value="XM_040778825.1"/>
</dbReference>
<dbReference type="EMBL" id="KK088417">
    <property type="protein sequence ID" value="EYE96919.1"/>
    <property type="molecule type" value="Genomic_DNA"/>
</dbReference>